<organism evidence="1 2">
    <name type="scientific">Neptunitalea lumnitzerae</name>
    <dbReference type="NCBI Taxonomy" id="2965509"/>
    <lineage>
        <taxon>Bacteria</taxon>
        <taxon>Pseudomonadati</taxon>
        <taxon>Bacteroidota</taxon>
        <taxon>Flavobacteriia</taxon>
        <taxon>Flavobacteriales</taxon>
        <taxon>Flavobacteriaceae</taxon>
        <taxon>Neptunitalea</taxon>
    </lineage>
</organism>
<reference evidence="1" key="1">
    <citation type="submission" date="2022-07" db="EMBL/GenBank/DDBJ databases">
        <title>Taxonomy of Novel Oxalotrophic and Methylotrophic Bacteria.</title>
        <authorList>
            <person name="Sahin N."/>
            <person name="Tani A."/>
        </authorList>
    </citation>
    <scope>NUCLEOTIDE SEQUENCE</scope>
    <source>
        <strain evidence="1">Y10</strain>
    </source>
</reference>
<proteinExistence type="predicted"/>
<keyword evidence="2" id="KW-1185">Reference proteome</keyword>
<comment type="caution">
    <text evidence="1">The sequence shown here is derived from an EMBL/GenBank/DDBJ whole genome shotgun (WGS) entry which is preliminary data.</text>
</comment>
<evidence type="ECO:0000313" key="2">
    <source>
        <dbReference type="Proteomes" id="UP001143543"/>
    </source>
</evidence>
<dbReference type="EMBL" id="BRVO01000001">
    <property type="protein sequence ID" value="GLB47810.1"/>
    <property type="molecule type" value="Genomic_DNA"/>
</dbReference>
<gene>
    <name evidence="1" type="ORF">Y10_01780</name>
</gene>
<name>A0ABQ5MFL0_9FLAO</name>
<dbReference type="Proteomes" id="UP001143543">
    <property type="component" value="Unassembled WGS sequence"/>
</dbReference>
<accession>A0ABQ5MFL0</accession>
<protein>
    <submittedName>
        <fullName evidence="1">Uncharacterized protein</fullName>
    </submittedName>
</protein>
<evidence type="ECO:0000313" key="1">
    <source>
        <dbReference type="EMBL" id="GLB47810.1"/>
    </source>
</evidence>
<sequence length="72" mass="8517">MSNTINLIDECKKYTSTNINNIKLFNLHKRAPLITNSANKIKYLTDSNHKSNKKMLFYYKTPQHTVKQHFKC</sequence>